<evidence type="ECO:0000313" key="2">
    <source>
        <dbReference type="EMBL" id="SHJ96813.1"/>
    </source>
</evidence>
<accession>A0A1M6NMA1</accession>
<evidence type="ECO:0000256" key="1">
    <source>
        <dbReference type="SAM" id="SignalP"/>
    </source>
</evidence>
<dbReference type="RefSeq" id="WP_143031927.1">
    <property type="nucleotide sequence ID" value="NZ_CADFGY010000008.1"/>
</dbReference>
<keyword evidence="1" id="KW-0732">Signal</keyword>
<proteinExistence type="predicted"/>
<dbReference type="EMBL" id="FRAB01000010">
    <property type="protein sequence ID" value="SHJ96813.1"/>
    <property type="molecule type" value="Genomic_DNA"/>
</dbReference>
<evidence type="ECO:0000313" key="3">
    <source>
        <dbReference type="Proteomes" id="UP000184395"/>
    </source>
</evidence>
<feature type="signal peptide" evidence="1">
    <location>
        <begin position="1"/>
        <end position="29"/>
    </location>
</feature>
<dbReference type="Proteomes" id="UP000184395">
    <property type="component" value="Unassembled WGS sequence"/>
</dbReference>
<dbReference type="STRING" id="169427.SAMN05192548_1010157"/>
<gene>
    <name evidence="2" type="ORF">SAMN05192548_1010157</name>
</gene>
<protein>
    <submittedName>
        <fullName evidence="2">Uncharacterized protein</fullName>
    </submittedName>
</protein>
<name>A0A1M6NMA1_9BURK</name>
<sequence length="177" mass="18177">MTTSAKYLRHCVFVSAWLAMLSAPGVLHAQLMSDSEGLRSAFRSSLLQTTQQKHRRHTSSDPYMALIEQSDPTRRLRVITQNSDPLSQTMRITPSQIALAGSAGLSLGAAGALSNRMVRGSGAGALSGMMPMPGAAPSFGVGAASLSPAAMAGALSAGCSVSVPSMAMTLPGSGPCR</sequence>
<dbReference type="AlphaFoldDB" id="A0A1M6NMA1"/>
<organism evidence="2 3">
    <name type="scientific">Paraburkholderia terricola</name>
    <dbReference type="NCBI Taxonomy" id="169427"/>
    <lineage>
        <taxon>Bacteria</taxon>
        <taxon>Pseudomonadati</taxon>
        <taxon>Pseudomonadota</taxon>
        <taxon>Betaproteobacteria</taxon>
        <taxon>Burkholderiales</taxon>
        <taxon>Burkholderiaceae</taxon>
        <taxon>Paraburkholderia</taxon>
    </lineage>
</organism>
<dbReference type="OrthoDB" id="9984774at2"/>
<reference evidence="2 3" key="1">
    <citation type="submission" date="2016-11" db="EMBL/GenBank/DDBJ databases">
        <authorList>
            <person name="Jaros S."/>
            <person name="Januszkiewicz K."/>
            <person name="Wedrychowicz H."/>
        </authorList>
    </citation>
    <scope>NUCLEOTIDE SEQUENCE [LARGE SCALE GENOMIC DNA]</scope>
    <source>
        <strain evidence="2 3">LMG 20594</strain>
    </source>
</reference>
<feature type="chain" id="PRO_5009919790" evidence="1">
    <location>
        <begin position="30"/>
        <end position="177"/>
    </location>
</feature>